<dbReference type="Gene3D" id="1.25.40.20">
    <property type="entry name" value="Ankyrin repeat-containing domain"/>
    <property type="match status" value="5"/>
</dbReference>
<dbReference type="EMBL" id="LGRX02025473">
    <property type="protein sequence ID" value="KAK3252338.1"/>
    <property type="molecule type" value="Genomic_DNA"/>
</dbReference>
<dbReference type="Pfam" id="PF00023">
    <property type="entry name" value="Ank"/>
    <property type="match status" value="2"/>
</dbReference>
<feature type="repeat" description="ANK" evidence="3">
    <location>
        <begin position="335"/>
        <end position="372"/>
    </location>
</feature>
<evidence type="ECO:0000256" key="4">
    <source>
        <dbReference type="PROSITE-ProRule" id="PRU00175"/>
    </source>
</evidence>
<evidence type="ECO:0000256" key="1">
    <source>
        <dbReference type="ARBA" id="ARBA00022737"/>
    </source>
</evidence>
<feature type="compositionally biased region" description="Polar residues" evidence="5">
    <location>
        <begin position="696"/>
        <end position="707"/>
    </location>
</feature>
<keyword evidence="2 3" id="KW-0040">ANK repeat</keyword>
<proteinExistence type="predicted"/>
<dbReference type="InterPro" id="IPR002110">
    <property type="entry name" value="Ankyrin_rpt"/>
</dbReference>
<dbReference type="SMART" id="SM00184">
    <property type="entry name" value="RING"/>
    <property type="match status" value="1"/>
</dbReference>
<feature type="repeat" description="ANK" evidence="3">
    <location>
        <begin position="214"/>
        <end position="240"/>
    </location>
</feature>
<sequence length="800" mass="86924">MFSDDAIIQALTSINRTESVDACHVNVCRTIPVAARYSRDDGRTLLHMAAASNLRFVCAALLRTGVSPSALCQQRCTALHTAATYGDRALVRLLARSHRPAIRCQDQHGNFPLHVAMMRDKPEIAKTLLQYGAKIDERNYEGQTALHLACYQGNARVAQLVIDRYDATVVNVDRVGNSALHYAARCKTDICVLVCLRDLHASKIRDCVELRNNFGMTALHVAAEHANVQTVRTLKRFGADPSSLCGRDCTAIDLCARIAATAPPRTVASSATDAAPVKSSRVIECIRALRGMGVPLRTDRTTALHTACRAARMSVAVVQALMRMDPTLKNAVDTDGFTPIMLAARNAGTSAETTNVVLALMDAGVDVGIRDTCGMNLAMTLVATGNSALFKVLSKRHPATHHADVAHSGANILHYAASGQNVPLWHEVLRVATSGCNLTNACDHLRRTCHHYAALTASYAVAEAVMHALPRLLPCVDSHGATPLHLATQSACDDAVVLPKLVLYADKLDIDARTMIGNTALHLAVMQRQHERATRLLQLGADVDICNLDAESALTLAVREGDANTVRAMYARHQQGKAFRTNVCNESPVHVAARAGNVVILEVLIVDRPTLGRKLLNQLNRESCTPLHCAIVAQQVAAVKLLIDHGADVHVRDRNDDDAAQLAAATRNAVIATMIQNAPKRIFHNGRSRHVRPSPRVNQSSTTTPDNNAPEDLDDLVDYIEGRPKRTRKTSEQRDTAQAVRASDSERYERPTCVVCLNADPDTVLMPCFHMHTCSACSARVGVCPICKTAVHDKRRVFKD</sequence>
<feature type="region of interest" description="Disordered" evidence="5">
    <location>
        <begin position="682"/>
        <end position="744"/>
    </location>
</feature>
<dbReference type="Pfam" id="PF13920">
    <property type="entry name" value="zf-C3HC4_3"/>
    <property type="match status" value="1"/>
</dbReference>
<dbReference type="PANTHER" id="PTHR24198:SF165">
    <property type="entry name" value="ANKYRIN REPEAT-CONTAINING PROTEIN-RELATED"/>
    <property type="match status" value="1"/>
</dbReference>
<dbReference type="SMART" id="SM00248">
    <property type="entry name" value="ANK"/>
    <property type="match status" value="14"/>
</dbReference>
<reference evidence="7 8" key="1">
    <citation type="journal article" date="2015" name="Genome Biol. Evol.">
        <title>Comparative Genomics of a Bacterivorous Green Alga Reveals Evolutionary Causalities and Consequences of Phago-Mixotrophic Mode of Nutrition.</title>
        <authorList>
            <person name="Burns J.A."/>
            <person name="Paasch A."/>
            <person name="Narechania A."/>
            <person name="Kim E."/>
        </authorList>
    </citation>
    <scope>NUCLEOTIDE SEQUENCE [LARGE SCALE GENOMIC DNA]</scope>
    <source>
        <strain evidence="7 8">PLY_AMNH</strain>
    </source>
</reference>
<dbReference type="PRINTS" id="PR01415">
    <property type="entry name" value="ANKYRIN"/>
</dbReference>
<dbReference type="SUPFAM" id="SSF48403">
    <property type="entry name" value="Ankyrin repeat"/>
    <property type="match status" value="3"/>
</dbReference>
<dbReference type="SUPFAM" id="SSF57850">
    <property type="entry name" value="RING/U-box"/>
    <property type="match status" value="1"/>
</dbReference>
<dbReference type="InterPro" id="IPR013083">
    <property type="entry name" value="Znf_RING/FYVE/PHD"/>
</dbReference>
<dbReference type="Proteomes" id="UP001190700">
    <property type="component" value="Unassembled WGS sequence"/>
</dbReference>
<feature type="domain" description="RING-type" evidence="6">
    <location>
        <begin position="753"/>
        <end position="788"/>
    </location>
</feature>
<keyword evidence="4" id="KW-0479">Metal-binding</keyword>
<dbReference type="AlphaFoldDB" id="A0AAE0F5B7"/>
<evidence type="ECO:0000259" key="6">
    <source>
        <dbReference type="PROSITE" id="PS50089"/>
    </source>
</evidence>
<dbReference type="InterPro" id="IPR036770">
    <property type="entry name" value="Ankyrin_rpt-contain_sf"/>
</dbReference>
<organism evidence="7 8">
    <name type="scientific">Cymbomonas tetramitiformis</name>
    <dbReference type="NCBI Taxonomy" id="36881"/>
    <lineage>
        <taxon>Eukaryota</taxon>
        <taxon>Viridiplantae</taxon>
        <taxon>Chlorophyta</taxon>
        <taxon>Pyramimonadophyceae</taxon>
        <taxon>Pyramimonadales</taxon>
        <taxon>Pyramimonadaceae</taxon>
        <taxon>Cymbomonas</taxon>
    </lineage>
</organism>
<dbReference type="GO" id="GO:0008270">
    <property type="term" value="F:zinc ion binding"/>
    <property type="evidence" value="ECO:0007669"/>
    <property type="project" value="UniProtKB-KW"/>
</dbReference>
<dbReference type="InterPro" id="IPR001841">
    <property type="entry name" value="Znf_RING"/>
</dbReference>
<dbReference type="PROSITE" id="PS50088">
    <property type="entry name" value="ANK_REPEAT"/>
    <property type="match status" value="6"/>
</dbReference>
<feature type="repeat" description="ANK" evidence="3">
    <location>
        <begin position="141"/>
        <end position="164"/>
    </location>
</feature>
<feature type="repeat" description="ANK" evidence="3">
    <location>
        <begin position="108"/>
        <end position="140"/>
    </location>
</feature>
<evidence type="ECO:0000256" key="2">
    <source>
        <dbReference type="ARBA" id="ARBA00023043"/>
    </source>
</evidence>
<dbReference type="Pfam" id="PF12796">
    <property type="entry name" value="Ank_2"/>
    <property type="match status" value="4"/>
</dbReference>
<accession>A0AAE0F5B7</accession>
<keyword evidence="8" id="KW-1185">Reference proteome</keyword>
<comment type="caution">
    <text evidence="7">The sequence shown here is derived from an EMBL/GenBank/DDBJ whole genome shotgun (WGS) entry which is preliminary data.</text>
</comment>
<dbReference type="Gene3D" id="3.30.40.10">
    <property type="entry name" value="Zinc/RING finger domain, C3HC4 (zinc finger)"/>
    <property type="match status" value="1"/>
</dbReference>
<feature type="compositionally biased region" description="Acidic residues" evidence="5">
    <location>
        <begin position="709"/>
        <end position="718"/>
    </location>
</feature>
<evidence type="ECO:0000313" key="8">
    <source>
        <dbReference type="Proteomes" id="UP001190700"/>
    </source>
</evidence>
<evidence type="ECO:0000256" key="5">
    <source>
        <dbReference type="SAM" id="MobiDB-lite"/>
    </source>
</evidence>
<keyword evidence="1" id="KW-0677">Repeat</keyword>
<protein>
    <recommendedName>
        <fullName evidence="6">RING-type domain-containing protein</fullName>
    </recommendedName>
</protein>
<name>A0AAE0F5B7_9CHLO</name>
<evidence type="ECO:0000256" key="3">
    <source>
        <dbReference type="PROSITE-ProRule" id="PRU00023"/>
    </source>
</evidence>
<feature type="repeat" description="ANK" evidence="3">
    <location>
        <begin position="622"/>
        <end position="654"/>
    </location>
</feature>
<feature type="compositionally biased region" description="Basic residues" evidence="5">
    <location>
        <begin position="682"/>
        <end position="693"/>
    </location>
</feature>
<feature type="repeat" description="ANK" evidence="3">
    <location>
        <begin position="516"/>
        <end position="548"/>
    </location>
</feature>
<evidence type="ECO:0000313" key="7">
    <source>
        <dbReference type="EMBL" id="KAK3252338.1"/>
    </source>
</evidence>
<dbReference type="PROSITE" id="PS50297">
    <property type="entry name" value="ANK_REP_REGION"/>
    <property type="match status" value="5"/>
</dbReference>
<feature type="compositionally biased region" description="Basic and acidic residues" evidence="5">
    <location>
        <begin position="720"/>
        <end position="735"/>
    </location>
</feature>
<gene>
    <name evidence="7" type="ORF">CYMTET_38372</name>
</gene>
<keyword evidence="4" id="KW-0863">Zinc-finger</keyword>
<dbReference type="PANTHER" id="PTHR24198">
    <property type="entry name" value="ANKYRIN REPEAT AND PROTEIN KINASE DOMAIN-CONTAINING PROTEIN"/>
    <property type="match status" value="1"/>
</dbReference>
<dbReference type="PROSITE" id="PS50089">
    <property type="entry name" value="ZF_RING_2"/>
    <property type="match status" value="1"/>
</dbReference>
<keyword evidence="4" id="KW-0862">Zinc</keyword>